<name>A0A2N9IDG9_FAGSY</name>
<dbReference type="EMBL" id="OIVN01005334">
    <property type="protein sequence ID" value="SPD21961.1"/>
    <property type="molecule type" value="Genomic_DNA"/>
</dbReference>
<proteinExistence type="predicted"/>
<dbReference type="PANTHER" id="PTHR33702">
    <property type="entry name" value="BNAA09G40010D PROTEIN"/>
    <property type="match status" value="1"/>
</dbReference>
<dbReference type="PANTHER" id="PTHR33702:SF2">
    <property type="match status" value="1"/>
</dbReference>
<gene>
    <name evidence="1" type="ORF">FSB_LOCUS49843</name>
</gene>
<organism evidence="1">
    <name type="scientific">Fagus sylvatica</name>
    <name type="common">Beechnut</name>
    <dbReference type="NCBI Taxonomy" id="28930"/>
    <lineage>
        <taxon>Eukaryota</taxon>
        <taxon>Viridiplantae</taxon>
        <taxon>Streptophyta</taxon>
        <taxon>Embryophyta</taxon>
        <taxon>Tracheophyta</taxon>
        <taxon>Spermatophyta</taxon>
        <taxon>Magnoliopsida</taxon>
        <taxon>eudicotyledons</taxon>
        <taxon>Gunneridae</taxon>
        <taxon>Pentapetalae</taxon>
        <taxon>rosids</taxon>
        <taxon>fabids</taxon>
        <taxon>Fagales</taxon>
        <taxon>Fagaceae</taxon>
        <taxon>Fagus</taxon>
    </lineage>
</organism>
<reference evidence="1" key="1">
    <citation type="submission" date="2018-02" db="EMBL/GenBank/DDBJ databases">
        <authorList>
            <person name="Cohen D.B."/>
            <person name="Kent A.D."/>
        </authorList>
    </citation>
    <scope>NUCLEOTIDE SEQUENCE</scope>
</reference>
<accession>A0A2N9IDG9</accession>
<sequence length="126" mass="14845">METVPSTYYGNLKRYWRRRRYQRLNGANNNKRKLKITRLGGTARRLWRVRRTPKLTLIKVVSLSPIKLLAKFHDAYVKMMIRLVSNVKNPKDDRQISVVSSGEEVDGRFVLEIYKRIASTHEIPAF</sequence>
<dbReference type="AlphaFoldDB" id="A0A2N9IDG9"/>
<protein>
    <submittedName>
        <fullName evidence="1">Uncharacterized protein</fullName>
    </submittedName>
</protein>
<evidence type="ECO:0000313" key="1">
    <source>
        <dbReference type="EMBL" id="SPD21961.1"/>
    </source>
</evidence>